<sequence length="438" mass="47883">MPHQPRDRSKQMSLIVLSLILLMGAISACQPSFHLPDKAPLSTVPCNAAAEQLLFKEQAQANDQGPALLYVAQHDQLYAIDGRRRVVLWCRRLVHTDNPERRLAPEFAALRRSGHSLYSGTSSGLLVALDADSGQVRWVANNYSLFEDQDWVAPTVDEQRQLIYGVDSRVGFYAVGSVDGKVRWQQDLSQGLPAQAQVVPELVPKVSGNVAVAAVPVFLGPGPYTGNVLLLGVEAQTGRRLWEHLWPLGKNLNLEKPLEVERGVIGLVLRGEGLLGIRAIDGKLLWEIKLQGVSSPRLAGAADGVFYLQTEKGEKEVLWAVDATSGQVRWKATIEERGDLLATVGDQALYLSSLEGVIDALEVKSGKLLWKQQLVANEDSWVPMSWPIVEGNTVYVLTSGVEARGPYVLHAVSHASGQEEWAMIFGDEGDWIVPVLGA</sequence>
<evidence type="ECO:0000259" key="1">
    <source>
        <dbReference type="Pfam" id="PF13360"/>
    </source>
</evidence>
<dbReference type="InterPro" id="IPR002372">
    <property type="entry name" value="PQQ_rpt_dom"/>
</dbReference>
<dbReference type="InterPro" id="IPR015943">
    <property type="entry name" value="WD40/YVTN_repeat-like_dom_sf"/>
</dbReference>
<dbReference type="InterPro" id="IPR018391">
    <property type="entry name" value="PQQ_b-propeller_rpt"/>
</dbReference>
<dbReference type="PANTHER" id="PTHR34512:SF30">
    <property type="entry name" value="OUTER MEMBRANE PROTEIN ASSEMBLY FACTOR BAMB"/>
    <property type="match status" value="1"/>
</dbReference>
<feature type="domain" description="Pyrrolo-quinoline quinone repeat" evidence="1">
    <location>
        <begin position="161"/>
        <end position="291"/>
    </location>
</feature>
<proteinExistence type="predicted"/>
<dbReference type="Gene3D" id="2.130.10.10">
    <property type="entry name" value="YVTN repeat-like/Quinoprotein amine dehydrogenase"/>
    <property type="match status" value="1"/>
</dbReference>
<evidence type="ECO:0000313" key="2">
    <source>
        <dbReference type="EMBL" id="BBH93018.1"/>
    </source>
</evidence>
<dbReference type="PANTHER" id="PTHR34512">
    <property type="entry name" value="CELL SURFACE PROTEIN"/>
    <property type="match status" value="1"/>
</dbReference>
<feature type="domain" description="Pyrrolo-quinoline quinone repeat" evidence="1">
    <location>
        <begin position="315"/>
        <end position="421"/>
    </location>
</feature>
<dbReference type="InterPro" id="IPR011047">
    <property type="entry name" value="Quinoprotein_ADH-like_sf"/>
</dbReference>
<reference evidence="2" key="1">
    <citation type="submission" date="2018-12" db="EMBL/GenBank/DDBJ databases">
        <title>Novel natural products biosynthetic potential of the class Ktedonobacteria.</title>
        <authorList>
            <person name="Zheng Y."/>
            <person name="Saitou A."/>
            <person name="Wang C.M."/>
            <person name="Toyoda A."/>
            <person name="Minakuchi Y."/>
            <person name="Sekiguchi Y."/>
            <person name="Ueda K."/>
            <person name="Takano H."/>
            <person name="Sakai Y."/>
            <person name="Yokota A."/>
            <person name="Yabe S."/>
        </authorList>
    </citation>
    <scope>NUCLEOTIDE SEQUENCE</scope>
    <source>
        <strain evidence="2">A3-2</strain>
    </source>
</reference>
<gene>
    <name evidence="2" type="ORF">KTA_12170</name>
</gene>
<dbReference type="PROSITE" id="PS51257">
    <property type="entry name" value="PROKAR_LIPOPROTEIN"/>
    <property type="match status" value="1"/>
</dbReference>
<dbReference type="Pfam" id="PF13360">
    <property type="entry name" value="PQQ_2"/>
    <property type="match status" value="2"/>
</dbReference>
<dbReference type="SMART" id="SM00564">
    <property type="entry name" value="PQQ"/>
    <property type="match status" value="4"/>
</dbReference>
<dbReference type="EMBL" id="AP019377">
    <property type="protein sequence ID" value="BBH93018.1"/>
    <property type="molecule type" value="Genomic_DNA"/>
</dbReference>
<dbReference type="SUPFAM" id="SSF50998">
    <property type="entry name" value="Quinoprotein alcohol dehydrogenase-like"/>
    <property type="match status" value="2"/>
</dbReference>
<name>A0A455SZK9_9CHLR</name>
<organism evidence="2">
    <name type="scientific">Thermogemmatispora argillosa</name>
    <dbReference type="NCBI Taxonomy" id="2045280"/>
    <lineage>
        <taxon>Bacteria</taxon>
        <taxon>Bacillati</taxon>
        <taxon>Chloroflexota</taxon>
        <taxon>Ktedonobacteria</taxon>
        <taxon>Thermogemmatisporales</taxon>
        <taxon>Thermogemmatisporaceae</taxon>
        <taxon>Thermogemmatispora</taxon>
    </lineage>
</organism>
<accession>A0A455SZK9</accession>
<dbReference type="Gene3D" id="2.40.128.630">
    <property type="match status" value="1"/>
</dbReference>
<protein>
    <recommendedName>
        <fullName evidence="1">Pyrrolo-quinoline quinone repeat domain-containing protein</fullName>
    </recommendedName>
</protein>
<dbReference type="AlphaFoldDB" id="A0A455SZK9"/>